<proteinExistence type="predicted"/>
<name>A0A0F9F674_9ZZZZ</name>
<evidence type="ECO:0000313" key="3">
    <source>
        <dbReference type="EMBL" id="KKL46582.1"/>
    </source>
</evidence>
<evidence type="ECO:0008006" key="4">
    <source>
        <dbReference type="Google" id="ProtNLM"/>
    </source>
</evidence>
<dbReference type="GO" id="GO:0005524">
    <property type="term" value="F:ATP binding"/>
    <property type="evidence" value="ECO:0007669"/>
    <property type="project" value="InterPro"/>
</dbReference>
<dbReference type="GO" id="GO:0005829">
    <property type="term" value="C:cytosol"/>
    <property type="evidence" value="ECO:0007669"/>
    <property type="project" value="TreeGrafter"/>
</dbReference>
<keyword evidence="1" id="KW-0808">Transferase</keyword>
<dbReference type="AlphaFoldDB" id="A0A0F9F674"/>
<comment type="caution">
    <text evidence="3">The sequence shown here is derived from an EMBL/GenBank/DDBJ whole genome shotgun (WGS) entry which is preliminary data.</text>
</comment>
<dbReference type="InterPro" id="IPR014721">
    <property type="entry name" value="Ribsml_uS5_D2-typ_fold_subgr"/>
</dbReference>
<evidence type="ECO:0000256" key="1">
    <source>
        <dbReference type="ARBA" id="ARBA00022679"/>
    </source>
</evidence>
<sequence>MITTSSPGKIILFGEHAVVYDKLGIACSIDKRCNVKLFPSDKKVVLLNSKNLNLTRSLKEKELFDLYEEIGVFIREKNFDKIKKIYKNDELIPSFFVLASIFKKYGFKGLEIEIDSQVPKNLGSSSSVFSAISLGTLKYLTKDFSKKEPLSKRVCLVALPFLSLYRPIGQTLSVVLGSSRAITSFNQANKNFNKKEFLLSGKNLFIATLAVLSVANTFFKHQVGLLITNASDVFQNLLICMSFLAHG</sequence>
<protein>
    <recommendedName>
        <fullName evidence="4">GHMP kinase N-terminal domain-containing protein</fullName>
    </recommendedName>
</protein>
<dbReference type="PANTHER" id="PTHR43290">
    <property type="entry name" value="MEVALONATE KINASE"/>
    <property type="match status" value="1"/>
</dbReference>
<reference evidence="3" key="1">
    <citation type="journal article" date="2015" name="Nature">
        <title>Complex archaea that bridge the gap between prokaryotes and eukaryotes.</title>
        <authorList>
            <person name="Spang A."/>
            <person name="Saw J.H."/>
            <person name="Jorgensen S.L."/>
            <person name="Zaremba-Niedzwiedzka K."/>
            <person name="Martijn J."/>
            <person name="Lind A.E."/>
            <person name="van Eijk R."/>
            <person name="Schleper C."/>
            <person name="Guy L."/>
            <person name="Ettema T.J."/>
        </authorList>
    </citation>
    <scope>NUCLEOTIDE SEQUENCE</scope>
</reference>
<keyword evidence="2" id="KW-0418">Kinase</keyword>
<dbReference type="SUPFAM" id="SSF54211">
    <property type="entry name" value="Ribosomal protein S5 domain 2-like"/>
    <property type="match status" value="1"/>
</dbReference>
<dbReference type="GO" id="GO:0004496">
    <property type="term" value="F:mevalonate kinase activity"/>
    <property type="evidence" value="ECO:0007669"/>
    <property type="project" value="InterPro"/>
</dbReference>
<dbReference type="PANTHER" id="PTHR43290:SF2">
    <property type="entry name" value="MEVALONATE KINASE"/>
    <property type="match status" value="1"/>
</dbReference>
<gene>
    <name evidence="3" type="ORF">LCGC14_2344140</name>
</gene>
<dbReference type="EMBL" id="LAZR01033978">
    <property type="protein sequence ID" value="KKL46582.1"/>
    <property type="molecule type" value="Genomic_DNA"/>
</dbReference>
<feature type="non-terminal residue" evidence="3">
    <location>
        <position position="247"/>
    </location>
</feature>
<dbReference type="GO" id="GO:0019287">
    <property type="term" value="P:isopentenyl diphosphate biosynthetic process, mevalonate pathway"/>
    <property type="evidence" value="ECO:0007669"/>
    <property type="project" value="TreeGrafter"/>
</dbReference>
<organism evidence="3">
    <name type="scientific">marine sediment metagenome</name>
    <dbReference type="NCBI Taxonomy" id="412755"/>
    <lineage>
        <taxon>unclassified sequences</taxon>
        <taxon>metagenomes</taxon>
        <taxon>ecological metagenomes</taxon>
    </lineage>
</organism>
<dbReference type="InterPro" id="IPR020568">
    <property type="entry name" value="Ribosomal_Su5_D2-typ_SF"/>
</dbReference>
<evidence type="ECO:0000256" key="2">
    <source>
        <dbReference type="ARBA" id="ARBA00022777"/>
    </source>
</evidence>
<dbReference type="InterPro" id="IPR006205">
    <property type="entry name" value="Mev_gal_kin"/>
</dbReference>
<accession>A0A0F9F674</accession>
<dbReference type="PRINTS" id="PR00959">
    <property type="entry name" value="MEVGALKINASE"/>
</dbReference>
<dbReference type="Gene3D" id="3.30.230.10">
    <property type="match status" value="1"/>
</dbReference>